<keyword evidence="2" id="KW-0732">Signal</keyword>
<organism evidence="3 4">
    <name type="scientific">Rhodoplanes serenus</name>
    <dbReference type="NCBI Taxonomy" id="200615"/>
    <lineage>
        <taxon>Bacteria</taxon>
        <taxon>Pseudomonadati</taxon>
        <taxon>Pseudomonadota</taxon>
        <taxon>Alphaproteobacteria</taxon>
        <taxon>Hyphomicrobiales</taxon>
        <taxon>Nitrobacteraceae</taxon>
        <taxon>Rhodoplanes</taxon>
    </lineage>
</organism>
<dbReference type="Pfam" id="PF20084">
    <property type="entry name" value="TrbK"/>
    <property type="match status" value="1"/>
</dbReference>
<sequence length="128" mass="13268">MTAKTLVRVVVVALAGASVVTAVAVTGRMAEEPGRAPEMPAGPAGDPLARELARCKRLRLAEADDAACRAVWAKNQDRFFGSSRSTEVPTGSVRPETSVRSPGSPGDEPSPLAPNAEPRRPASHGAVD</sequence>
<evidence type="ECO:0000256" key="1">
    <source>
        <dbReference type="SAM" id="MobiDB-lite"/>
    </source>
</evidence>
<dbReference type="RefSeq" id="WP_155481576.1">
    <property type="nucleotide sequence ID" value="NZ_WNKV01000029.1"/>
</dbReference>
<proteinExistence type="predicted"/>
<evidence type="ECO:0000256" key="2">
    <source>
        <dbReference type="SAM" id="SignalP"/>
    </source>
</evidence>
<accession>A0A9X5AUC0</accession>
<dbReference type="AlphaFoldDB" id="A0A9X5AUC0"/>
<feature type="chain" id="PRO_5040742630" evidence="2">
    <location>
        <begin position="25"/>
        <end position="128"/>
    </location>
</feature>
<protein>
    <submittedName>
        <fullName evidence="3">Entry exclusion protein TrbK-alt</fullName>
    </submittedName>
</protein>
<evidence type="ECO:0000313" key="3">
    <source>
        <dbReference type="EMBL" id="MTW19321.1"/>
    </source>
</evidence>
<name>A0A9X5AUC0_9BRAD</name>
<dbReference type="EMBL" id="WNKV01000029">
    <property type="protein sequence ID" value="MTW19321.1"/>
    <property type="molecule type" value="Genomic_DNA"/>
</dbReference>
<evidence type="ECO:0000313" key="4">
    <source>
        <dbReference type="Proteomes" id="UP000438991"/>
    </source>
</evidence>
<dbReference type="NCBIfam" id="TIGR04360">
    <property type="entry name" value="other_trbK"/>
    <property type="match status" value="1"/>
</dbReference>
<dbReference type="InterPro" id="IPR027587">
    <property type="entry name" value="TrbK"/>
</dbReference>
<feature type="region of interest" description="Disordered" evidence="1">
    <location>
        <begin position="79"/>
        <end position="128"/>
    </location>
</feature>
<feature type="signal peptide" evidence="2">
    <location>
        <begin position="1"/>
        <end position="24"/>
    </location>
</feature>
<comment type="caution">
    <text evidence="3">The sequence shown here is derived from an EMBL/GenBank/DDBJ whole genome shotgun (WGS) entry which is preliminary data.</text>
</comment>
<gene>
    <name evidence="3" type="primary">trbK-alt</name>
    <name evidence="3" type="ORF">GJ689_24320</name>
</gene>
<reference evidence="3 4" key="1">
    <citation type="submission" date="2019-11" db="EMBL/GenBank/DDBJ databases">
        <title>Whole-genome sequence of Rhodoplanes serenus DSM 18633, type strain.</title>
        <authorList>
            <person name="Kyndt J.A."/>
            <person name="Meyer T.E."/>
        </authorList>
    </citation>
    <scope>NUCLEOTIDE SEQUENCE [LARGE SCALE GENOMIC DNA]</scope>
    <source>
        <strain evidence="3 4">DSM 18633</strain>
    </source>
</reference>
<dbReference type="Proteomes" id="UP000438991">
    <property type="component" value="Unassembled WGS sequence"/>
</dbReference>